<evidence type="ECO:0000256" key="10">
    <source>
        <dbReference type="ARBA" id="ARBA00022833"/>
    </source>
</evidence>
<dbReference type="EMBL" id="AMQN01010870">
    <property type="status" value="NOT_ANNOTATED_CDS"/>
    <property type="molecule type" value="Genomic_DNA"/>
</dbReference>
<evidence type="ECO:0000313" key="20">
    <source>
        <dbReference type="EMBL" id="ELT97530.1"/>
    </source>
</evidence>
<keyword evidence="11" id="KW-0269">Exonuclease</keyword>
<evidence type="ECO:0000256" key="17">
    <source>
        <dbReference type="RuleBase" id="RU365033"/>
    </source>
</evidence>
<evidence type="ECO:0000256" key="2">
    <source>
        <dbReference type="ARBA" id="ARBA00004123"/>
    </source>
</evidence>
<dbReference type="InterPro" id="IPR014883">
    <property type="entry name" value="VRR_NUC"/>
</dbReference>
<dbReference type="STRING" id="283909.R7U2X2"/>
<dbReference type="Pfam" id="PF08774">
    <property type="entry name" value="VRR_NUC"/>
    <property type="match status" value="1"/>
</dbReference>
<dbReference type="InterPro" id="IPR033315">
    <property type="entry name" value="Fan1-like"/>
</dbReference>
<comment type="similarity">
    <text evidence="3 17">Belongs to the FAN1 family.</text>
</comment>
<dbReference type="GO" id="GO:0017108">
    <property type="term" value="F:5'-flap endonuclease activity"/>
    <property type="evidence" value="ECO:0007669"/>
    <property type="project" value="TreeGrafter"/>
</dbReference>
<dbReference type="GO" id="GO:0008270">
    <property type="term" value="F:zinc ion binding"/>
    <property type="evidence" value="ECO:0007669"/>
    <property type="project" value="UniProtKB-KW"/>
</dbReference>
<dbReference type="EMBL" id="AMQN01010871">
    <property type="status" value="NOT_ANNOTATED_CDS"/>
    <property type="molecule type" value="Genomic_DNA"/>
</dbReference>
<protein>
    <recommendedName>
        <fullName evidence="17">Fanconi-associated nuclease</fullName>
        <ecNumber evidence="17">3.1.4.1</ecNumber>
    </recommendedName>
</protein>
<evidence type="ECO:0000256" key="16">
    <source>
        <dbReference type="ARBA" id="ARBA00023242"/>
    </source>
</evidence>
<dbReference type="Gene3D" id="3.40.1350.10">
    <property type="match status" value="1"/>
</dbReference>
<dbReference type="SMART" id="SM00990">
    <property type="entry name" value="VRR_NUC"/>
    <property type="match status" value="1"/>
</dbReference>
<evidence type="ECO:0000313" key="22">
    <source>
        <dbReference type="Proteomes" id="UP000014760"/>
    </source>
</evidence>
<evidence type="ECO:0000256" key="8">
    <source>
        <dbReference type="ARBA" id="ARBA00022771"/>
    </source>
</evidence>
<feature type="domain" description="VRR-NUC" evidence="19">
    <location>
        <begin position="663"/>
        <end position="778"/>
    </location>
</feature>
<gene>
    <name evidence="20" type="ORF">CAPTEDRAFT_224412</name>
</gene>
<dbReference type="InterPro" id="IPR049125">
    <property type="entry name" value="FAN1-like_WH"/>
</dbReference>
<evidence type="ECO:0000256" key="18">
    <source>
        <dbReference type="SAM" id="MobiDB-lite"/>
    </source>
</evidence>
<dbReference type="OMA" id="ECRVESM"/>
<accession>R7U2X2</accession>
<dbReference type="Pfam" id="PF21170">
    <property type="entry name" value="FAN1_TPR"/>
    <property type="match status" value="1"/>
</dbReference>
<dbReference type="GO" id="GO:0008409">
    <property type="term" value="F:5'-3' exonuclease activity"/>
    <property type="evidence" value="ECO:0007669"/>
    <property type="project" value="TreeGrafter"/>
</dbReference>
<keyword evidence="16 17" id="KW-0539">Nucleus</keyword>
<keyword evidence="4 17" id="KW-0540">Nuclease</keyword>
<dbReference type="HOGENOM" id="CLU_005116_3_1_1"/>
<dbReference type="GO" id="GO:0005634">
    <property type="term" value="C:nucleus"/>
    <property type="evidence" value="ECO:0007669"/>
    <property type="project" value="UniProtKB-SubCell"/>
</dbReference>
<comment type="subcellular location">
    <subcellularLocation>
        <location evidence="2 17">Nucleus</location>
    </subcellularLocation>
</comment>
<dbReference type="EC" id="3.1.4.1" evidence="17"/>
<evidence type="ECO:0000259" key="19">
    <source>
        <dbReference type="SMART" id="SM00990"/>
    </source>
</evidence>
<evidence type="ECO:0000256" key="4">
    <source>
        <dbReference type="ARBA" id="ARBA00022722"/>
    </source>
</evidence>
<dbReference type="Pfam" id="PF21315">
    <property type="entry name" value="FAN1_HTH"/>
    <property type="match status" value="1"/>
</dbReference>
<keyword evidence="13" id="KW-0175">Coiled coil</keyword>
<keyword evidence="7 17" id="KW-0227">DNA damage</keyword>
<reference evidence="21" key="3">
    <citation type="submission" date="2015-06" db="UniProtKB">
        <authorList>
            <consortium name="EnsemblMetazoa"/>
        </authorList>
    </citation>
    <scope>IDENTIFICATION</scope>
</reference>
<name>R7U2X2_CAPTE</name>
<dbReference type="GO" id="GO:0070336">
    <property type="term" value="F:flap-structured DNA binding"/>
    <property type="evidence" value="ECO:0007669"/>
    <property type="project" value="TreeGrafter"/>
</dbReference>
<dbReference type="InterPro" id="IPR011856">
    <property type="entry name" value="tRNA_endonuc-like_dom_sf"/>
</dbReference>
<reference evidence="20 22" key="2">
    <citation type="journal article" date="2013" name="Nature">
        <title>Insights into bilaterian evolution from three spiralian genomes.</title>
        <authorList>
            <person name="Simakov O."/>
            <person name="Marletaz F."/>
            <person name="Cho S.J."/>
            <person name="Edsinger-Gonzales E."/>
            <person name="Havlak P."/>
            <person name="Hellsten U."/>
            <person name="Kuo D.H."/>
            <person name="Larsson T."/>
            <person name="Lv J."/>
            <person name="Arendt D."/>
            <person name="Savage R."/>
            <person name="Osoegawa K."/>
            <person name="de Jong P."/>
            <person name="Grimwood J."/>
            <person name="Chapman J.A."/>
            <person name="Shapiro H."/>
            <person name="Aerts A."/>
            <person name="Otillar R.P."/>
            <person name="Terry A.Y."/>
            <person name="Boore J.L."/>
            <person name="Grigoriev I.V."/>
            <person name="Lindberg D.R."/>
            <person name="Seaver E.C."/>
            <person name="Weisblat D.A."/>
            <person name="Putnam N.H."/>
            <person name="Rokhsar D.S."/>
        </authorList>
    </citation>
    <scope>NUCLEOTIDE SEQUENCE</scope>
    <source>
        <strain evidence="20 22">I ESC-2004</strain>
    </source>
</reference>
<dbReference type="Proteomes" id="UP000014760">
    <property type="component" value="Unassembled WGS sequence"/>
</dbReference>
<organism evidence="20">
    <name type="scientific">Capitella teleta</name>
    <name type="common">Polychaete worm</name>
    <dbReference type="NCBI Taxonomy" id="283909"/>
    <lineage>
        <taxon>Eukaryota</taxon>
        <taxon>Metazoa</taxon>
        <taxon>Spiralia</taxon>
        <taxon>Lophotrochozoa</taxon>
        <taxon>Annelida</taxon>
        <taxon>Polychaeta</taxon>
        <taxon>Sedentaria</taxon>
        <taxon>Scolecida</taxon>
        <taxon>Capitellidae</taxon>
        <taxon>Capitella</taxon>
    </lineage>
</organism>
<dbReference type="EMBL" id="KB308542">
    <property type="protein sequence ID" value="ELT97530.1"/>
    <property type="molecule type" value="Genomic_DNA"/>
</dbReference>
<dbReference type="InterPro" id="IPR049132">
    <property type="entry name" value="FAN1-like_euk"/>
</dbReference>
<dbReference type="GO" id="GO:0004528">
    <property type="term" value="F:phosphodiesterase I activity"/>
    <property type="evidence" value="ECO:0007669"/>
    <property type="project" value="UniProtKB-EC"/>
</dbReference>
<dbReference type="OrthoDB" id="76364at2759"/>
<keyword evidence="8" id="KW-0863">Zinc-finger</keyword>
<sequence>MLLLTAERLPLKANCRQSLVNELEKKSPCVITQKKNTDVNPSKQNSITAYLSPHKLPETTSAYFPPSPEKKAPSEISEPSRRRINLSRLSLKRKHAIEVVKETEEKVDPPGKSPDQPEKEELVIRPMTDVIIENDRKPLDETEEQFAVPYYLENFKLIIDSIVSEEFYRHLFNADDLCSIEKFNSLSEDAQKLYVRLFQRKLMWHRKAKIVYPQIAEDLSESLENLVKEKLLEDESNMDDLSDALYALPAADVRNLAKSLQLAGKTSSSNTRKLMISAVLKHSQRSGISSFFGKKSDLKSSIMNRAKGMLGLCFRVQPQRREVFLRVFLLFGIHQARDDDEASAGTQLFSMLMSNIGRTKYPEYTIERKNQIFKDRISLIRLSEAVEIESKMAEALENKDFESATEIYLKVQEICPLEGNKHKDLPEFLRSLTAEASYVRILNYAVELLQFQKKYSEAVLLLEALIANDAFHLEYRGRWYDRLALNVDFHLKQHNKALDVIQSALSDERVQAGHRYSLWSRAQKLCHGSNKWLKKRWGQFKDDPMSKVVESPKVYIEGLLVSRSMQGANAVYLTSGEGKVTTRVEDVALEHYKNNGFPLGLHAEGSTFQTLFHIFFWDIVFMQGIPDVFYAKYQTFPLDLHSVEFYSTRKREINSRLKEIENATNKDLLHEVQDIWEKHNATLCLGLNWELFDDLEHLQGFVSCLGGRTLAGIFRRLAKHLKHVRSGVPDLVVWNVQSQQFKVVEVKGPGDRLSTKQILWLDYLIHFGVQAEVCHVRAVGSKRLKPTT</sequence>
<keyword evidence="22" id="KW-1185">Reference proteome</keyword>
<keyword evidence="12 17" id="KW-0460">Magnesium</keyword>
<evidence type="ECO:0000256" key="7">
    <source>
        <dbReference type="ARBA" id="ARBA00022763"/>
    </source>
</evidence>
<evidence type="ECO:0000313" key="21">
    <source>
        <dbReference type="EnsemblMetazoa" id="CapteP224412"/>
    </source>
</evidence>
<keyword evidence="5 17" id="KW-0479">Metal-binding</keyword>
<keyword evidence="15 17" id="KW-0464">Manganese</keyword>
<evidence type="ECO:0000256" key="11">
    <source>
        <dbReference type="ARBA" id="ARBA00022839"/>
    </source>
</evidence>
<keyword evidence="6" id="KW-0255">Endonuclease</keyword>
<dbReference type="CDD" id="cd22326">
    <property type="entry name" value="FAN1-like"/>
    <property type="match status" value="1"/>
</dbReference>
<comment type="catalytic activity">
    <reaction evidence="1 17">
        <text>Hydrolytically removes 5'-nucleotides successively from the 3'-hydroxy termini of 3'-hydroxy-terminated oligonucleotides.</text>
        <dbReference type="EC" id="3.1.4.1"/>
    </reaction>
</comment>
<keyword evidence="9 17" id="KW-0378">Hydrolase</keyword>
<evidence type="ECO:0000256" key="3">
    <source>
        <dbReference type="ARBA" id="ARBA00005533"/>
    </source>
</evidence>
<comment type="cofactor">
    <cofactor evidence="17">
        <name>Mg(2+)</name>
        <dbReference type="ChEBI" id="CHEBI:18420"/>
    </cofactor>
    <cofactor evidence="17">
        <name>Mn(2+)</name>
        <dbReference type="ChEBI" id="CHEBI:29035"/>
    </cofactor>
</comment>
<evidence type="ECO:0000256" key="12">
    <source>
        <dbReference type="ARBA" id="ARBA00022842"/>
    </source>
</evidence>
<evidence type="ECO:0000256" key="9">
    <source>
        <dbReference type="ARBA" id="ARBA00022801"/>
    </source>
</evidence>
<dbReference type="GO" id="GO:0036297">
    <property type="term" value="P:interstrand cross-link repair"/>
    <property type="evidence" value="ECO:0007669"/>
    <property type="project" value="InterPro"/>
</dbReference>
<feature type="compositionally biased region" description="Basic and acidic residues" evidence="18">
    <location>
        <begin position="68"/>
        <end position="80"/>
    </location>
</feature>
<proteinExistence type="inferred from homology"/>
<evidence type="ECO:0000256" key="14">
    <source>
        <dbReference type="ARBA" id="ARBA00023204"/>
    </source>
</evidence>
<dbReference type="PANTHER" id="PTHR15749:SF4">
    <property type="entry name" value="FANCONI-ASSOCIATED NUCLEASE 1"/>
    <property type="match status" value="1"/>
</dbReference>
<keyword evidence="14 17" id="KW-0234">DNA repair</keyword>
<evidence type="ECO:0000256" key="1">
    <source>
        <dbReference type="ARBA" id="ARBA00000983"/>
    </source>
</evidence>
<dbReference type="AlphaFoldDB" id="R7U2X2"/>
<evidence type="ECO:0000256" key="5">
    <source>
        <dbReference type="ARBA" id="ARBA00022723"/>
    </source>
</evidence>
<keyword evidence="10" id="KW-0862">Zinc</keyword>
<evidence type="ECO:0000256" key="15">
    <source>
        <dbReference type="ARBA" id="ARBA00023211"/>
    </source>
</evidence>
<dbReference type="PANTHER" id="PTHR15749">
    <property type="entry name" value="FANCONI-ASSOCIATED NUCLEASE 1"/>
    <property type="match status" value="1"/>
</dbReference>
<dbReference type="EnsemblMetazoa" id="CapteT224412">
    <property type="protein sequence ID" value="CapteP224412"/>
    <property type="gene ID" value="CapteG224412"/>
</dbReference>
<dbReference type="FunFam" id="3.40.1350.10:FF:000004">
    <property type="entry name" value="Fanconi-associated nuclease"/>
    <property type="match status" value="1"/>
</dbReference>
<feature type="region of interest" description="Disordered" evidence="18">
    <location>
        <begin position="51"/>
        <end position="80"/>
    </location>
</feature>
<comment type="function">
    <text evidence="17">Nuclease required for the repair of DNA interstrand cross-links (ICL). Acts as a 5'-3' exonuclease that anchors at a cut end of DNA and cleaves DNA successively at every third nucleotide, allowing to excise an ICL from one strand through flanking incisions.</text>
</comment>
<evidence type="ECO:0000256" key="6">
    <source>
        <dbReference type="ARBA" id="ARBA00022759"/>
    </source>
</evidence>
<dbReference type="InterPro" id="IPR049126">
    <property type="entry name" value="FAN1-like_TPR"/>
</dbReference>
<reference evidence="22" key="1">
    <citation type="submission" date="2012-12" db="EMBL/GenBank/DDBJ databases">
        <authorList>
            <person name="Hellsten U."/>
            <person name="Grimwood J."/>
            <person name="Chapman J.A."/>
            <person name="Shapiro H."/>
            <person name="Aerts A."/>
            <person name="Otillar R.P."/>
            <person name="Terry A.Y."/>
            <person name="Boore J.L."/>
            <person name="Simakov O."/>
            <person name="Marletaz F."/>
            <person name="Cho S.-J."/>
            <person name="Edsinger-Gonzales E."/>
            <person name="Havlak P."/>
            <person name="Kuo D.-H."/>
            <person name="Larsson T."/>
            <person name="Lv J."/>
            <person name="Arendt D."/>
            <person name="Savage R."/>
            <person name="Osoegawa K."/>
            <person name="de Jong P."/>
            <person name="Lindberg D.R."/>
            <person name="Seaver E.C."/>
            <person name="Weisblat D.A."/>
            <person name="Putnam N.H."/>
            <person name="Grigoriev I.V."/>
            <person name="Rokhsar D.S."/>
        </authorList>
    </citation>
    <scope>NUCLEOTIDE SEQUENCE</scope>
    <source>
        <strain evidence="22">I ESC-2004</strain>
    </source>
</reference>
<evidence type="ECO:0000256" key="13">
    <source>
        <dbReference type="ARBA" id="ARBA00023054"/>
    </source>
</evidence>